<reference evidence="6" key="1">
    <citation type="submission" date="2016-08" db="EMBL/GenBank/DDBJ databases">
        <title>Complete Genome Seqeunce of Paenibacillus sp. BIHB 4019 from tea rhizoplane.</title>
        <authorList>
            <person name="Thakur R."/>
            <person name="Swarnkar M.K."/>
            <person name="Gulati A."/>
        </authorList>
    </citation>
    <scope>NUCLEOTIDE SEQUENCE [LARGE SCALE GENOMIC DNA]</scope>
    <source>
        <strain evidence="6">BIHB4019</strain>
    </source>
</reference>
<evidence type="ECO:0000259" key="4">
    <source>
        <dbReference type="PROSITE" id="PS50853"/>
    </source>
</evidence>
<proteinExistence type="predicted"/>
<feature type="chain" id="PRO_5008534966" evidence="2">
    <location>
        <begin position="31"/>
        <end position="1599"/>
    </location>
</feature>
<gene>
    <name evidence="6" type="ORF">BBD42_03490</name>
</gene>
<feature type="domain" description="Ig-like" evidence="3">
    <location>
        <begin position="603"/>
        <end position="688"/>
    </location>
</feature>
<dbReference type="EMBL" id="CP016808">
    <property type="protein sequence ID" value="ANY65627.1"/>
    <property type="molecule type" value="Genomic_DNA"/>
</dbReference>
<dbReference type="PROSITE" id="PS50835">
    <property type="entry name" value="IG_LIKE"/>
    <property type="match status" value="3"/>
</dbReference>
<dbReference type="Pfam" id="PF02368">
    <property type="entry name" value="Big_2"/>
    <property type="match status" value="5"/>
</dbReference>
<dbReference type="SUPFAM" id="SSF49373">
    <property type="entry name" value="Invasin/intimin cell-adhesion fragments"/>
    <property type="match status" value="2"/>
</dbReference>
<dbReference type="SUPFAM" id="SSF49265">
    <property type="entry name" value="Fibronectin type III"/>
    <property type="match status" value="1"/>
</dbReference>
<evidence type="ECO:0000313" key="6">
    <source>
        <dbReference type="EMBL" id="ANY65627.1"/>
    </source>
</evidence>
<dbReference type="InterPro" id="IPR036116">
    <property type="entry name" value="FN3_sf"/>
</dbReference>
<dbReference type="Gene3D" id="2.60.40.1080">
    <property type="match status" value="5"/>
</dbReference>
<dbReference type="SMART" id="SM00635">
    <property type="entry name" value="BID_2"/>
    <property type="match status" value="5"/>
</dbReference>
<dbReference type="SUPFAM" id="SSF89372">
    <property type="entry name" value="Fucose-specific lectin"/>
    <property type="match status" value="1"/>
</dbReference>
<dbReference type="InterPro" id="IPR001119">
    <property type="entry name" value="SLH_dom"/>
</dbReference>
<dbReference type="Pfam" id="PF00395">
    <property type="entry name" value="SLH"/>
    <property type="match status" value="3"/>
</dbReference>
<feature type="domain" description="Ig-like" evidence="3">
    <location>
        <begin position="514"/>
        <end position="600"/>
    </location>
</feature>
<dbReference type="CDD" id="cd00063">
    <property type="entry name" value="FN3"/>
    <property type="match status" value="2"/>
</dbReference>
<dbReference type="InterPro" id="IPR003961">
    <property type="entry name" value="FN3_dom"/>
</dbReference>
<evidence type="ECO:0000259" key="3">
    <source>
        <dbReference type="PROSITE" id="PS50835"/>
    </source>
</evidence>
<feature type="domain" description="SLH" evidence="5">
    <location>
        <begin position="1469"/>
        <end position="1532"/>
    </location>
</feature>
<dbReference type="PROSITE" id="PS50853">
    <property type="entry name" value="FN3"/>
    <property type="match status" value="2"/>
</dbReference>
<dbReference type="InterPro" id="IPR007110">
    <property type="entry name" value="Ig-like_dom"/>
</dbReference>
<keyword evidence="2" id="KW-0732">Signal</keyword>
<dbReference type="SMART" id="SM00409">
    <property type="entry name" value="IG"/>
    <property type="match status" value="5"/>
</dbReference>
<dbReference type="InterPro" id="IPR003599">
    <property type="entry name" value="Ig_sub"/>
</dbReference>
<feature type="domain" description="Fibronectin type-III" evidence="4">
    <location>
        <begin position="1074"/>
        <end position="1163"/>
    </location>
</feature>
<dbReference type="Gene3D" id="2.60.40.10">
    <property type="entry name" value="Immunoglobulins"/>
    <property type="match status" value="2"/>
</dbReference>
<feature type="domain" description="Ig-like" evidence="3">
    <location>
        <begin position="693"/>
        <end position="780"/>
    </location>
</feature>
<accession>A0A1B2DD49</accession>
<sequence>MNDKFRKTVHLVLAVMLVLSLLSSGGTAWAANEWTSVDGGGTNGINVNVNAARDGENTVLAVFRNEVYAAWQEPNGTANQIRVKKYNGTSWISVDGNGASGVNVDPAKAATTPAMAVFNDELYVIWVERNSATTINQVKVKKYNGTSWTSVDGGPNGLNINASIGVSYPVLYEYDNNLYAAWSEANSSNAGQIRIKKYDGTAWTSVDGGGANGLNANTSLGAGLPKMAEYNGSLYVAWSESNGSAVQVRAKKYDGTNWTSIDGGGTTGLNVNVAKTAANLSFAVFDNNLYLAWDEVVGTNDNQIRVKKYDGSTWTSVDGNGTYGINKDINFRANYAELTALDNALYAVWQEYNGTAFQIRVKKYDGTSWTSVDGNAVKGLNVNVSRAAQFPAAAALNNVLYVGWQETNGTSTQIRASNYVPPVPPTINSVTVSPAIASVAQGGSRQLTATVDAAGGAATTVTWTSSDASKVAVNSTGNVTIAADAAPGDYTITATSTVDSSKTGTSTITVTVAPAINSVTVSPSTASVVQGGSRQLTATVDAVGGAATTVTWTSSDASKVAVNSTGNVTVAANATPGDYTITATSTVDSSKKGTSTITVTAAPAVNSVSVSPVSARVVQGGSEQLTATVDAVGGAATTVTWTSNDASNKVEIDSTGNVTIAPDATLGDYTITATSTADGSKTGTSTITVTAAPAINSVSVSPNSASVERGGSKQLTASVDAVGGAATTVTWTSNDASNKVEVDSTGNVTVASDAALGDYTITATSTIDNSKKGTSTITVTVAQAINSVTVSPSTASVVQGGSEQLTASVDAVGGAATTVTWTSNDGSNKVEVDSTGNVTVAPDAALGDYTITATSTIDNSKKGTSTITVTAAASYSIAAITDQTLTGLTQGYELGTQETKSIPVMNTGTGNLLNLSAALSGVNANDFVMTQPNSTLAGSASTSFDIHAKDGLPAGTYTATVTITADHMTPVTFDVTQAVNLPNAPENPQNLVAVGGDRQVALNWGAVSDAIQYRVYMATDADPNNLVEVAIVTSPTYSAQNLVNGTTYYFVVKSENAGGLSGASNHTSATSSTIPGVPANVSAVAGNGQAVVTFTAPTDNGGSAITGYEVTASPGNITVIGGASPITLTGLTNGTSYTFTVKAINDAGRSAASAESNTVIPAASNTPSQPSAPSTSGNTSTANNGVNILVNGKVENAGTATVTKRNNQTEITVIVDQKKLDERLAAEGQHAIVTIPIDQKSDIFVGELNGQMVKNMEDKQAVLVFKTANATYTLPAGQINIDAISKQVGESIALQDIKVQIEIAIPTTDTLKLVENAAAKGRFTLVGQPLSFTVRAVYGDKIFEVTNFNAYVERTIAIPDGVDPGKITTGVVVEPDGSVRHVPTKIRNMNGKYEAQINSLTNSEYAVVWHPLEFSDMMNHWAKNAVNDMGSRMVVDGTGNGMFSPDLEITRAEFAAIIVRGLGLKLENGATPFSDVLSSDWYSSAVNTAYSYRLISGFEDGTFRPNDKITREQAMVILSKAMAITGLKDTLLEQSADHALRPFADAAKVAAWAQSSVADNVQAGLVFGRNGALLAPKGNMTRAEVATIIQRLLQKSDLI</sequence>
<dbReference type="SMART" id="SM00060">
    <property type="entry name" value="FN3"/>
    <property type="match status" value="2"/>
</dbReference>
<dbReference type="PANTHER" id="PTHR43308">
    <property type="entry name" value="OUTER MEMBRANE PROTEIN ALPHA-RELATED"/>
    <property type="match status" value="1"/>
</dbReference>
<feature type="domain" description="SLH" evidence="5">
    <location>
        <begin position="1409"/>
        <end position="1468"/>
    </location>
</feature>
<feature type="domain" description="Fibronectin type-III" evidence="4">
    <location>
        <begin position="984"/>
        <end position="1073"/>
    </location>
</feature>
<dbReference type="PANTHER" id="PTHR43308:SF5">
    <property type="entry name" value="S-LAYER PROTEIN _ PEPTIDOGLYCAN ENDO-BETA-N-ACETYLGLUCOSAMINIDASE"/>
    <property type="match status" value="1"/>
</dbReference>
<dbReference type="InterPro" id="IPR008964">
    <property type="entry name" value="Invasin/intimin_cell_adhesion"/>
</dbReference>
<name>A0A1B2DD49_9BACL</name>
<dbReference type="PROSITE" id="PS51272">
    <property type="entry name" value="SLH"/>
    <property type="match status" value="3"/>
</dbReference>
<dbReference type="InterPro" id="IPR051465">
    <property type="entry name" value="Cell_Envelope_Struct_Comp"/>
</dbReference>
<evidence type="ECO:0000256" key="1">
    <source>
        <dbReference type="SAM" id="MobiDB-lite"/>
    </source>
</evidence>
<evidence type="ECO:0000256" key="2">
    <source>
        <dbReference type="SAM" id="SignalP"/>
    </source>
</evidence>
<protein>
    <submittedName>
        <fullName evidence="6">Uncharacterized protein</fullName>
    </submittedName>
</protein>
<feature type="region of interest" description="Disordered" evidence="1">
    <location>
        <begin position="1161"/>
        <end position="1185"/>
    </location>
</feature>
<dbReference type="RefSeq" id="WP_099517019.1">
    <property type="nucleotide sequence ID" value="NZ_CP016808.1"/>
</dbReference>
<evidence type="ECO:0000259" key="5">
    <source>
        <dbReference type="PROSITE" id="PS51272"/>
    </source>
</evidence>
<dbReference type="InterPro" id="IPR013783">
    <property type="entry name" value="Ig-like_fold"/>
</dbReference>
<feature type="signal peptide" evidence="2">
    <location>
        <begin position="1"/>
        <end position="30"/>
    </location>
</feature>
<dbReference type="Pfam" id="PF00041">
    <property type="entry name" value="fn3"/>
    <property type="match status" value="1"/>
</dbReference>
<organism evidence="6">
    <name type="scientific">Paenibacillus sp. BIHB 4019</name>
    <dbReference type="NCBI Taxonomy" id="1870819"/>
    <lineage>
        <taxon>Bacteria</taxon>
        <taxon>Bacillati</taxon>
        <taxon>Bacillota</taxon>
        <taxon>Bacilli</taxon>
        <taxon>Bacillales</taxon>
        <taxon>Paenibacillaceae</taxon>
        <taxon>Paenibacillus</taxon>
    </lineage>
</organism>
<dbReference type="InterPro" id="IPR003343">
    <property type="entry name" value="Big_2"/>
</dbReference>
<feature type="domain" description="SLH" evidence="5">
    <location>
        <begin position="1540"/>
        <end position="1599"/>
    </location>
</feature>